<dbReference type="EMBL" id="SJOA01000009">
    <property type="protein sequence ID" value="TCB59111.1"/>
    <property type="molecule type" value="Genomic_DNA"/>
</dbReference>
<name>A0A4R0EM34_9GAMM</name>
<dbReference type="AlphaFoldDB" id="A0A4R0EM34"/>
<dbReference type="Proteomes" id="UP000291380">
    <property type="component" value="Unassembled WGS sequence"/>
</dbReference>
<accession>A0A4R0EM34</accession>
<protein>
    <submittedName>
        <fullName evidence="1">Uncharacterized protein</fullName>
    </submittedName>
</protein>
<evidence type="ECO:0000313" key="2">
    <source>
        <dbReference type="Proteomes" id="UP000291380"/>
    </source>
</evidence>
<sequence length="114" mass="13162">MKDTMQTGFVSNSESFSIATLIYARLRRVTGRVIDVMYLVQNQAYAQYVVDLALAANDSELQRQAERLRSLIVFEVEPNQIEVKEEIAETYETEVTEEEIYRAQVSHHYIGALR</sequence>
<proteinExistence type="predicted"/>
<organism evidence="1 2">
    <name type="scientific">Acinetobacter terrae</name>
    <dbReference type="NCBI Taxonomy" id="2731247"/>
    <lineage>
        <taxon>Bacteria</taxon>
        <taxon>Pseudomonadati</taxon>
        <taxon>Pseudomonadota</taxon>
        <taxon>Gammaproteobacteria</taxon>
        <taxon>Moraxellales</taxon>
        <taxon>Moraxellaceae</taxon>
        <taxon>Acinetobacter</taxon>
        <taxon>Acinetobacter Taxon 24</taxon>
    </lineage>
</organism>
<evidence type="ECO:0000313" key="1">
    <source>
        <dbReference type="EMBL" id="TCB59111.1"/>
    </source>
</evidence>
<dbReference type="OrthoDB" id="6693603at2"/>
<comment type="caution">
    <text evidence="1">The sequence shown here is derived from an EMBL/GenBank/DDBJ whole genome shotgun (WGS) entry which is preliminary data.</text>
</comment>
<gene>
    <name evidence="1" type="ORF">E0H85_08850</name>
</gene>
<dbReference type="RefSeq" id="WP_131271253.1">
    <property type="nucleotide sequence ID" value="NZ_SJOA01000009.1"/>
</dbReference>
<reference evidence="1 2" key="1">
    <citation type="submission" date="2019-02" db="EMBL/GenBank/DDBJ databases">
        <title>High diversity of culturable Acinetobacter species in natural soil and water ecosystems.</title>
        <authorList>
            <person name="Radolfova-Krizova L."/>
            <person name="Nemec A."/>
        </authorList>
    </citation>
    <scope>NUCLEOTIDE SEQUENCE [LARGE SCALE GENOMIC DNA]</scope>
    <source>
        <strain evidence="1 2">ANC 4281</strain>
    </source>
</reference>